<dbReference type="PANTHER" id="PTHR21266:SF32">
    <property type="entry name" value="CHOLESTEROL 7-DESATURASE NVD"/>
    <property type="match status" value="1"/>
</dbReference>
<feature type="domain" description="Rieske" evidence="21">
    <location>
        <begin position="13"/>
        <end position="116"/>
    </location>
</feature>
<evidence type="ECO:0000256" key="9">
    <source>
        <dbReference type="ARBA" id="ARBA00023002"/>
    </source>
</evidence>
<dbReference type="Proteomes" id="UP001500449">
    <property type="component" value="Unassembled WGS sequence"/>
</dbReference>
<evidence type="ECO:0000256" key="20">
    <source>
        <dbReference type="ARBA" id="ARBA00049548"/>
    </source>
</evidence>
<comment type="subcellular location">
    <subcellularLocation>
        <location evidence="2">Membrane</location>
    </subcellularLocation>
</comment>
<dbReference type="SUPFAM" id="SSF50022">
    <property type="entry name" value="ISP domain"/>
    <property type="match status" value="1"/>
</dbReference>
<keyword evidence="8" id="KW-1133">Transmembrane helix</keyword>
<comment type="catalytic activity">
    <reaction evidence="19">
        <text>cholesterol + NADH + O2 + H(+) = 7-dehydrocholesterol + NAD(+) + 2 H2O</text>
        <dbReference type="Rhea" id="RHEA:51644"/>
        <dbReference type="ChEBI" id="CHEBI:15377"/>
        <dbReference type="ChEBI" id="CHEBI:15378"/>
        <dbReference type="ChEBI" id="CHEBI:15379"/>
        <dbReference type="ChEBI" id="CHEBI:16113"/>
        <dbReference type="ChEBI" id="CHEBI:17759"/>
        <dbReference type="ChEBI" id="CHEBI:57540"/>
        <dbReference type="ChEBI" id="CHEBI:57945"/>
        <dbReference type="EC" id="1.14.19.21"/>
    </reaction>
    <physiologicalReaction direction="left-to-right" evidence="19">
        <dbReference type="Rhea" id="RHEA:51645"/>
    </physiologicalReaction>
</comment>
<comment type="similarity">
    <text evidence="15">Belongs to the cholesterol 7-desaturase family.</text>
</comment>
<evidence type="ECO:0000256" key="1">
    <source>
        <dbReference type="ARBA" id="ARBA00001962"/>
    </source>
</evidence>
<keyword evidence="23" id="KW-1185">Reference proteome</keyword>
<evidence type="ECO:0000256" key="10">
    <source>
        <dbReference type="ARBA" id="ARBA00023004"/>
    </source>
</evidence>
<dbReference type="PROSITE" id="PS51296">
    <property type="entry name" value="RIESKE"/>
    <property type="match status" value="1"/>
</dbReference>
<keyword evidence="6" id="KW-0479">Metal-binding</keyword>
<evidence type="ECO:0000256" key="18">
    <source>
        <dbReference type="ARBA" id="ARBA00046982"/>
    </source>
</evidence>
<dbReference type="InterPro" id="IPR036922">
    <property type="entry name" value="Rieske_2Fe-2S_sf"/>
</dbReference>
<comment type="cofactor">
    <cofactor evidence="1">
        <name>Fe cation</name>
        <dbReference type="ChEBI" id="CHEBI:24875"/>
    </cofactor>
</comment>
<keyword evidence="10" id="KW-0408">Iron</keyword>
<dbReference type="PANTHER" id="PTHR21266">
    <property type="entry name" value="IRON-SULFUR DOMAIN CONTAINING PROTEIN"/>
    <property type="match status" value="1"/>
</dbReference>
<protein>
    <recommendedName>
        <fullName evidence="16">cholesterol 7-desaturase</fullName>
        <ecNumber evidence="16">1.14.19.21</ecNumber>
    </recommendedName>
    <alternativeName>
        <fullName evidence="17">Rieske-type oxygenase</fullName>
    </alternativeName>
</protein>
<dbReference type="Pfam" id="PF00355">
    <property type="entry name" value="Rieske"/>
    <property type="match status" value="1"/>
</dbReference>
<comment type="pathway">
    <text evidence="3">Hormone biosynthesis.</text>
</comment>
<organism evidence="22 23">
    <name type="scientific">Pseudonocardia ailaonensis</name>
    <dbReference type="NCBI Taxonomy" id="367279"/>
    <lineage>
        <taxon>Bacteria</taxon>
        <taxon>Bacillati</taxon>
        <taxon>Actinomycetota</taxon>
        <taxon>Actinomycetes</taxon>
        <taxon>Pseudonocardiales</taxon>
        <taxon>Pseudonocardiaceae</taxon>
        <taxon>Pseudonocardia</taxon>
    </lineage>
</organism>
<keyword evidence="4" id="KW-0812">Transmembrane</keyword>
<proteinExistence type="inferred from homology"/>
<evidence type="ECO:0000256" key="12">
    <source>
        <dbReference type="ARBA" id="ARBA00023136"/>
    </source>
</evidence>
<sequence>MEIEVPNSYATGWYQIGWSRELDAGDVKPVRYFDQDLVMFRGESGAVRVLSAHCAHLGANLGYGGTVAGDDIICPFHGWRWSHEGQNVDIPYADRTQRNRKLACSAVRETHGIIWMWYDQDRGAPEWDPPFVPEYDSGEFSTIRIEEATMTWRSLRLRPQWVIENVVDAVHLEWVHKYKYPCRIESYGPEGTMFRSSLSIPFPDDPDNRVMVSFDNSVWGVGTVVVRGQGQKGRSIHIQSATPVDSEHSDFFAAAAFRSDVSEDTSTDTELSEAALRNVDVLRDNLEADIVIWQQMEYIQRPPLTAYEAKPYFAMRRWSREFYPEVKAGT</sequence>
<evidence type="ECO:0000256" key="8">
    <source>
        <dbReference type="ARBA" id="ARBA00022989"/>
    </source>
</evidence>
<keyword evidence="9" id="KW-0560">Oxidoreductase</keyword>
<dbReference type="Gene3D" id="2.102.10.10">
    <property type="entry name" value="Rieske [2Fe-2S] iron-sulphur domain"/>
    <property type="match status" value="1"/>
</dbReference>
<evidence type="ECO:0000256" key="6">
    <source>
        <dbReference type="ARBA" id="ARBA00022723"/>
    </source>
</evidence>
<keyword evidence="7" id="KW-0442">Lipid degradation</keyword>
<evidence type="ECO:0000256" key="3">
    <source>
        <dbReference type="ARBA" id="ARBA00004972"/>
    </source>
</evidence>
<gene>
    <name evidence="22" type="ORF">GCM10009836_33890</name>
</gene>
<evidence type="ECO:0000256" key="13">
    <source>
        <dbReference type="ARBA" id="ARBA00023221"/>
    </source>
</evidence>
<dbReference type="EMBL" id="BAAAQK010000009">
    <property type="protein sequence ID" value="GAA1851127.1"/>
    <property type="molecule type" value="Genomic_DNA"/>
</dbReference>
<dbReference type="SUPFAM" id="SSF55961">
    <property type="entry name" value="Bet v1-like"/>
    <property type="match status" value="1"/>
</dbReference>
<evidence type="ECO:0000313" key="23">
    <source>
        <dbReference type="Proteomes" id="UP001500449"/>
    </source>
</evidence>
<comment type="caution">
    <text evidence="22">The sequence shown here is derived from an EMBL/GenBank/DDBJ whole genome shotgun (WGS) entry which is preliminary data.</text>
</comment>
<keyword evidence="12" id="KW-0472">Membrane</keyword>
<dbReference type="CDD" id="cd03469">
    <property type="entry name" value="Rieske_RO_Alpha_N"/>
    <property type="match status" value="1"/>
</dbReference>
<evidence type="ECO:0000256" key="2">
    <source>
        <dbReference type="ARBA" id="ARBA00004370"/>
    </source>
</evidence>
<evidence type="ECO:0000256" key="14">
    <source>
        <dbReference type="ARBA" id="ARBA00025712"/>
    </source>
</evidence>
<dbReference type="InterPro" id="IPR017941">
    <property type="entry name" value="Rieske_2Fe-2S"/>
</dbReference>
<evidence type="ECO:0000259" key="21">
    <source>
        <dbReference type="PROSITE" id="PS51296"/>
    </source>
</evidence>
<dbReference type="Gene3D" id="3.90.380.10">
    <property type="entry name" value="Naphthalene 1,2-dioxygenase Alpha Subunit, Chain A, domain 1"/>
    <property type="match status" value="1"/>
</dbReference>
<comment type="pathway">
    <text evidence="14">Steroid hormone biosynthesis; dafachronic acid biosynthesis.</text>
</comment>
<evidence type="ECO:0000256" key="5">
    <source>
        <dbReference type="ARBA" id="ARBA00022714"/>
    </source>
</evidence>
<evidence type="ECO:0000256" key="11">
    <source>
        <dbReference type="ARBA" id="ARBA00023014"/>
    </source>
</evidence>
<evidence type="ECO:0000256" key="19">
    <source>
        <dbReference type="ARBA" id="ARBA00047853"/>
    </source>
</evidence>
<evidence type="ECO:0000256" key="15">
    <source>
        <dbReference type="ARBA" id="ARBA00025729"/>
    </source>
</evidence>
<reference evidence="22 23" key="1">
    <citation type="journal article" date="2019" name="Int. J. Syst. Evol. Microbiol.">
        <title>The Global Catalogue of Microorganisms (GCM) 10K type strain sequencing project: providing services to taxonomists for standard genome sequencing and annotation.</title>
        <authorList>
            <consortium name="The Broad Institute Genomics Platform"/>
            <consortium name="The Broad Institute Genome Sequencing Center for Infectious Disease"/>
            <person name="Wu L."/>
            <person name="Ma J."/>
        </authorList>
    </citation>
    <scope>NUCLEOTIDE SEQUENCE [LARGE SCALE GENOMIC DNA]</scope>
    <source>
        <strain evidence="22 23">JCM 16009</strain>
    </source>
</reference>
<dbReference type="RefSeq" id="WP_344417668.1">
    <property type="nucleotide sequence ID" value="NZ_BAAAQK010000009.1"/>
</dbReference>
<dbReference type="Pfam" id="PF19298">
    <property type="entry name" value="KshA_C"/>
    <property type="match status" value="1"/>
</dbReference>
<name>A0ABN2N484_9PSEU</name>
<keyword evidence="13" id="KW-0443">Lipid metabolism</keyword>
<accession>A0ABN2N484</accession>
<evidence type="ECO:0000256" key="7">
    <source>
        <dbReference type="ARBA" id="ARBA00022963"/>
    </source>
</evidence>
<keyword evidence="13" id="KW-0753">Steroid metabolism</keyword>
<keyword evidence="11" id="KW-0411">Iron-sulfur</keyword>
<dbReference type="EC" id="1.14.19.21" evidence="16"/>
<comment type="subunit">
    <text evidence="18">Homotrimer. The two-component system 3-ketosteroid-9-alpha-monooxygenase is composed of an oxygenase component KshA and a reductase component KshB.</text>
</comment>
<comment type="catalytic activity">
    <reaction evidence="20">
        <text>cholesterol + NADPH + O2 + H(+) = 7-dehydrocholesterol + NADP(+) + 2 H2O</text>
        <dbReference type="Rhea" id="RHEA:45024"/>
        <dbReference type="ChEBI" id="CHEBI:15377"/>
        <dbReference type="ChEBI" id="CHEBI:15378"/>
        <dbReference type="ChEBI" id="CHEBI:15379"/>
        <dbReference type="ChEBI" id="CHEBI:16113"/>
        <dbReference type="ChEBI" id="CHEBI:17759"/>
        <dbReference type="ChEBI" id="CHEBI:57783"/>
        <dbReference type="ChEBI" id="CHEBI:58349"/>
        <dbReference type="EC" id="1.14.19.21"/>
    </reaction>
    <physiologicalReaction direction="left-to-right" evidence="20">
        <dbReference type="Rhea" id="RHEA:45025"/>
    </physiologicalReaction>
</comment>
<evidence type="ECO:0000313" key="22">
    <source>
        <dbReference type="EMBL" id="GAA1851127.1"/>
    </source>
</evidence>
<dbReference type="InterPro" id="IPR050584">
    <property type="entry name" value="Cholesterol_7-desaturase"/>
</dbReference>
<evidence type="ECO:0000256" key="17">
    <source>
        <dbReference type="ARBA" id="ARBA00030944"/>
    </source>
</evidence>
<keyword evidence="5" id="KW-0001">2Fe-2S</keyword>
<evidence type="ECO:0000256" key="16">
    <source>
        <dbReference type="ARBA" id="ARBA00026095"/>
    </source>
</evidence>
<evidence type="ECO:0000256" key="4">
    <source>
        <dbReference type="ARBA" id="ARBA00022692"/>
    </source>
</evidence>
<dbReference type="InterPro" id="IPR045605">
    <property type="entry name" value="KshA-like_C"/>
</dbReference>